<name>A0A2W1KUT7_ACIFR</name>
<organism evidence="2 3">
    <name type="scientific">Acidithiobacillus ferrooxidans</name>
    <name type="common">Thiobacillus ferrooxidans</name>
    <dbReference type="NCBI Taxonomy" id="920"/>
    <lineage>
        <taxon>Bacteria</taxon>
        <taxon>Pseudomonadati</taxon>
        <taxon>Pseudomonadota</taxon>
        <taxon>Acidithiobacillia</taxon>
        <taxon>Acidithiobacillales</taxon>
        <taxon>Acidithiobacillaceae</taxon>
        <taxon>Acidithiobacillus</taxon>
    </lineage>
</organism>
<sequence>MKSIKVLLPSITAILLLSTSSAYALSLGQLARMSPSQKKQAQQYFRTHSLDFSSVFKRYHPGPYWILKNKSAFRLTPRQIQGEVQLKNEMAMRTIEDSSALQHAYDKYKKDASTAHPTLAMIKSDIIRVGKAETQLAWEMVPYHLQGYALLNPAQKATYTQLSAKTWAQHHRTPDKRAGGQ</sequence>
<feature type="chain" id="PRO_5016142730" evidence="1">
    <location>
        <begin position="25"/>
        <end position="181"/>
    </location>
</feature>
<dbReference type="RefSeq" id="WP_012536409.1">
    <property type="nucleotide sequence ID" value="NZ_AP025160.1"/>
</dbReference>
<dbReference type="Proteomes" id="UP000248886">
    <property type="component" value="Unassembled WGS sequence"/>
</dbReference>
<evidence type="ECO:0000313" key="3">
    <source>
        <dbReference type="Proteomes" id="UP000248886"/>
    </source>
</evidence>
<dbReference type="AlphaFoldDB" id="A0A2W1KUT7"/>
<gene>
    <name evidence="2" type="ORF">DN052_02595</name>
</gene>
<feature type="signal peptide" evidence="1">
    <location>
        <begin position="1"/>
        <end position="24"/>
    </location>
</feature>
<reference evidence="2 3" key="1">
    <citation type="submission" date="2018-06" db="EMBL/GenBank/DDBJ databases">
        <title>Draft sequence of Acidithiobacillus ferrooxidans CCM 4253.</title>
        <authorList>
            <person name="Moya-Beltran A."/>
            <person name="Castro M."/>
            <person name="Covarrubias P.C."/>
            <person name="Issotta F."/>
            <person name="Janiczek O."/>
            <person name="Mandl M."/>
            <person name="Kucera J."/>
            <person name="Quatrini R."/>
        </authorList>
    </citation>
    <scope>NUCLEOTIDE SEQUENCE [LARGE SCALE GENOMIC DNA]</scope>
    <source>
        <strain evidence="2 3">CCM 4253</strain>
    </source>
</reference>
<comment type="caution">
    <text evidence="2">The sequence shown here is derived from an EMBL/GenBank/DDBJ whole genome shotgun (WGS) entry which is preliminary data.</text>
</comment>
<proteinExistence type="predicted"/>
<dbReference type="EMBL" id="QKQP01000001">
    <property type="protein sequence ID" value="PZD82897.1"/>
    <property type="molecule type" value="Genomic_DNA"/>
</dbReference>
<dbReference type="OrthoDB" id="5309061at2"/>
<evidence type="ECO:0000313" key="2">
    <source>
        <dbReference type="EMBL" id="PZD82897.1"/>
    </source>
</evidence>
<accession>A0A2W1KUT7</accession>
<protein>
    <submittedName>
        <fullName evidence="2">Uncharacterized protein</fullName>
    </submittedName>
</protein>
<keyword evidence="1" id="KW-0732">Signal</keyword>
<evidence type="ECO:0000256" key="1">
    <source>
        <dbReference type="SAM" id="SignalP"/>
    </source>
</evidence>